<evidence type="ECO:0000313" key="3">
    <source>
        <dbReference type="Proteomes" id="UP000256253"/>
    </source>
</evidence>
<dbReference type="AlphaFoldDB" id="A0A3D9UKE8"/>
<dbReference type="InterPro" id="IPR021139">
    <property type="entry name" value="NYN"/>
</dbReference>
<evidence type="ECO:0000259" key="1">
    <source>
        <dbReference type="Pfam" id="PF01936"/>
    </source>
</evidence>
<dbReference type="EMBL" id="QTUA01000001">
    <property type="protein sequence ID" value="REF29928.1"/>
    <property type="molecule type" value="Genomic_DNA"/>
</dbReference>
<reference evidence="2 3" key="1">
    <citation type="submission" date="2018-08" db="EMBL/GenBank/DDBJ databases">
        <title>Sequencing the genomes of 1000 actinobacteria strains.</title>
        <authorList>
            <person name="Klenk H.-P."/>
        </authorList>
    </citation>
    <scope>NUCLEOTIDE SEQUENCE [LARGE SCALE GENOMIC DNA]</scope>
    <source>
        <strain evidence="2 3">DSM 22967</strain>
    </source>
</reference>
<dbReference type="Proteomes" id="UP000256253">
    <property type="component" value="Unassembled WGS sequence"/>
</dbReference>
<organism evidence="2 3">
    <name type="scientific">Calidifontibacter indicus</name>
    <dbReference type="NCBI Taxonomy" id="419650"/>
    <lineage>
        <taxon>Bacteria</taxon>
        <taxon>Bacillati</taxon>
        <taxon>Actinomycetota</taxon>
        <taxon>Actinomycetes</taxon>
        <taxon>Micrococcales</taxon>
        <taxon>Dermacoccaceae</taxon>
        <taxon>Calidifontibacter</taxon>
    </lineage>
</organism>
<feature type="domain" description="NYN" evidence="1">
    <location>
        <begin position="4"/>
        <end position="168"/>
    </location>
</feature>
<accession>A0A3D9UKE8</accession>
<dbReference type="RefSeq" id="WP_211308362.1">
    <property type="nucleotide sequence ID" value="NZ_QTUA01000001.1"/>
</dbReference>
<dbReference type="Gene3D" id="3.40.50.1010">
    <property type="entry name" value="5'-nuclease"/>
    <property type="match status" value="1"/>
</dbReference>
<comment type="caution">
    <text evidence="2">The sequence shown here is derived from an EMBL/GenBank/DDBJ whole genome shotgun (WGS) entry which is preliminary data.</text>
</comment>
<protein>
    <submittedName>
        <fullName evidence="2">Uncharacterized LabA/DUF88 family protein</fullName>
    </submittedName>
</protein>
<dbReference type="CDD" id="cd18722">
    <property type="entry name" value="PIN_NicB-like"/>
    <property type="match status" value="1"/>
</dbReference>
<keyword evidence="3" id="KW-1185">Reference proteome</keyword>
<gene>
    <name evidence="2" type="ORF">DFJ65_0913</name>
</gene>
<evidence type="ECO:0000313" key="2">
    <source>
        <dbReference type="EMBL" id="REF29928.1"/>
    </source>
</evidence>
<dbReference type="Pfam" id="PF01936">
    <property type="entry name" value="NYN"/>
    <property type="match status" value="1"/>
</dbReference>
<sequence>MANRLIVYVDGFNLYHGLHDAARCRWLWLDLVELAASLRPRSTVEVVRYYTAPVLDQPGAQRRQQTYLDALSAQHGPRIEVVQGRYQSKTKSCRKCGSRWIEREEKETDVNIAVGLVSDAALDRMDDALVISADSDLGPAIRTARELQPALFVAAAFPPKRFSAELKALMPASFHISHSKIRSSFLPPLVRGKTHSFARPTKWDPGR</sequence>
<proteinExistence type="predicted"/>
<name>A0A3D9UKE8_9MICO</name>
<dbReference type="GO" id="GO:0004540">
    <property type="term" value="F:RNA nuclease activity"/>
    <property type="evidence" value="ECO:0007669"/>
    <property type="project" value="InterPro"/>
</dbReference>